<dbReference type="SUPFAM" id="SSF53850">
    <property type="entry name" value="Periplasmic binding protein-like II"/>
    <property type="match status" value="1"/>
</dbReference>
<evidence type="ECO:0000256" key="2">
    <source>
        <dbReference type="ARBA" id="ARBA00022729"/>
    </source>
</evidence>
<dbReference type="Pfam" id="PF01547">
    <property type="entry name" value="SBP_bac_1"/>
    <property type="match status" value="1"/>
</dbReference>
<dbReference type="InterPro" id="IPR006059">
    <property type="entry name" value="SBP"/>
</dbReference>
<name>A0ABS2N6K3_9BACI</name>
<dbReference type="RefSeq" id="WP_205167760.1">
    <property type="nucleotide sequence ID" value="NZ_JAFBDZ010000001.1"/>
</dbReference>
<feature type="chain" id="PRO_5045048438" evidence="6">
    <location>
        <begin position="19"/>
        <end position="479"/>
    </location>
</feature>
<keyword evidence="3" id="KW-0472">Membrane</keyword>
<feature type="signal peptide" evidence="6">
    <location>
        <begin position="1"/>
        <end position="18"/>
    </location>
</feature>
<proteinExistence type="predicted"/>
<keyword evidence="8" id="KW-1185">Reference proteome</keyword>
<keyword evidence="5" id="KW-0449">Lipoprotein</keyword>
<keyword evidence="1" id="KW-1003">Cell membrane</keyword>
<dbReference type="InterPro" id="IPR050490">
    <property type="entry name" value="Bact_solute-bd_prot1"/>
</dbReference>
<sequence length="479" mass="53103">MKKIFVLLMVLSMIGALFLSGCQSENSGGSKDQVTLDVTVRWVTAADIIENEIVPAFEKENPDINIEIQKSFNTSYTQSLQAAVNGGNLPDIFASHPSLPVNKLYDLGVLHKLDDVIGDRKDEFEEGTWTKGSTVMEDGSIYAFPLMTGHKDSFVMYYNKDVLKQAGLSEEDVPKSWEELLKVSKEITEKTDAYGVVVGMKTPWVAEGALTQMASAITPEVMPAIYYDPKNGEYYYHTKGTIQSIEFFKKMEEEKVLHPNSLTLDPPEAPAVFAGGQAAFLFDGAWTGSNLVKDGFENFGSALVPTKDGKEQYLGFQGNLAAGLLVNKETEHYEEAKIFLQYLMDKGYEELVKNGSQFSPIPKINEKHKPDNVVGDTFQLQFDTFIPAPNPVDQNENAPAVTAEMSGKGPQETVGDLLVGYLTGQITDLEGALQKMSEGKNKAFKEAVKKVQEDGSDIDQSAWKFEDWKPFEPYVKKEQ</sequence>
<evidence type="ECO:0000256" key="6">
    <source>
        <dbReference type="SAM" id="SignalP"/>
    </source>
</evidence>
<reference evidence="7 8" key="1">
    <citation type="submission" date="2021-01" db="EMBL/GenBank/DDBJ databases">
        <title>Genomic Encyclopedia of Type Strains, Phase IV (KMG-IV): sequencing the most valuable type-strain genomes for metagenomic binning, comparative biology and taxonomic classification.</title>
        <authorList>
            <person name="Goeker M."/>
        </authorList>
    </citation>
    <scope>NUCLEOTIDE SEQUENCE [LARGE SCALE GENOMIC DNA]</scope>
    <source>
        <strain evidence="7 8">DSM 24834</strain>
    </source>
</reference>
<organism evidence="7 8">
    <name type="scientific">Rossellomorea pakistanensis</name>
    <dbReference type="NCBI Taxonomy" id="992288"/>
    <lineage>
        <taxon>Bacteria</taxon>
        <taxon>Bacillati</taxon>
        <taxon>Bacillota</taxon>
        <taxon>Bacilli</taxon>
        <taxon>Bacillales</taxon>
        <taxon>Bacillaceae</taxon>
        <taxon>Rossellomorea</taxon>
    </lineage>
</organism>
<keyword evidence="4" id="KW-0564">Palmitate</keyword>
<keyword evidence="2 6" id="KW-0732">Signal</keyword>
<evidence type="ECO:0000256" key="1">
    <source>
        <dbReference type="ARBA" id="ARBA00022475"/>
    </source>
</evidence>
<protein>
    <submittedName>
        <fullName evidence="7">ABC-type glycerol-3-phosphate transport system substrate-binding protein</fullName>
    </submittedName>
</protein>
<dbReference type="EMBL" id="JAFBDZ010000001">
    <property type="protein sequence ID" value="MBM7583477.1"/>
    <property type="molecule type" value="Genomic_DNA"/>
</dbReference>
<dbReference type="PROSITE" id="PS51257">
    <property type="entry name" value="PROKAR_LIPOPROTEIN"/>
    <property type="match status" value="1"/>
</dbReference>
<dbReference type="PANTHER" id="PTHR43649">
    <property type="entry name" value="ARABINOSE-BINDING PROTEIN-RELATED"/>
    <property type="match status" value="1"/>
</dbReference>
<dbReference type="PANTHER" id="PTHR43649:SF33">
    <property type="entry name" value="POLYGALACTURONAN_RHAMNOGALACTURONAN-BINDING PROTEIN YTCQ"/>
    <property type="match status" value="1"/>
</dbReference>
<dbReference type="Proteomes" id="UP001646157">
    <property type="component" value="Unassembled WGS sequence"/>
</dbReference>
<evidence type="ECO:0000313" key="8">
    <source>
        <dbReference type="Proteomes" id="UP001646157"/>
    </source>
</evidence>
<evidence type="ECO:0000256" key="5">
    <source>
        <dbReference type="ARBA" id="ARBA00023288"/>
    </source>
</evidence>
<evidence type="ECO:0000256" key="4">
    <source>
        <dbReference type="ARBA" id="ARBA00023139"/>
    </source>
</evidence>
<comment type="caution">
    <text evidence="7">The sequence shown here is derived from an EMBL/GenBank/DDBJ whole genome shotgun (WGS) entry which is preliminary data.</text>
</comment>
<evidence type="ECO:0000313" key="7">
    <source>
        <dbReference type="EMBL" id="MBM7583477.1"/>
    </source>
</evidence>
<gene>
    <name evidence="7" type="ORF">JOC86_000014</name>
</gene>
<dbReference type="Gene3D" id="3.40.190.10">
    <property type="entry name" value="Periplasmic binding protein-like II"/>
    <property type="match status" value="1"/>
</dbReference>
<accession>A0ABS2N6K3</accession>
<evidence type="ECO:0000256" key="3">
    <source>
        <dbReference type="ARBA" id="ARBA00023136"/>
    </source>
</evidence>